<dbReference type="OrthoDB" id="9768004at2"/>
<proteinExistence type="predicted"/>
<feature type="region of interest" description="Disordered" evidence="1">
    <location>
        <begin position="487"/>
        <end position="508"/>
    </location>
</feature>
<dbReference type="EMBL" id="CU466930">
    <property type="protein sequence ID" value="CAO80455.1"/>
    <property type="molecule type" value="Genomic_DNA"/>
</dbReference>
<dbReference type="InterPro" id="IPR042095">
    <property type="entry name" value="SUMF_sf"/>
</dbReference>
<dbReference type="GO" id="GO:0120147">
    <property type="term" value="F:formylglycine-generating oxidase activity"/>
    <property type="evidence" value="ECO:0007669"/>
    <property type="project" value="TreeGrafter"/>
</dbReference>
<dbReference type="KEGG" id="caci:CLOAM0568"/>
<dbReference type="Gene3D" id="3.90.1580.10">
    <property type="entry name" value="paralog of FGE (formylglycine-generating enzyme)"/>
    <property type="match status" value="1"/>
</dbReference>
<dbReference type="HOGENOM" id="CLU_458361_0_0_0"/>
<name>B0VGL8_CLOAI</name>
<organism evidence="4 5">
    <name type="scientific">Cloacimonas acidaminovorans (strain Evry)</name>
    <dbReference type="NCBI Taxonomy" id="459349"/>
    <lineage>
        <taxon>Bacteria</taxon>
        <taxon>Pseudomonadati</taxon>
        <taxon>Candidatus Cloacimonadota</taxon>
        <taxon>Candidatus Cloacimonadia</taxon>
        <taxon>Candidatus Cloacimonadales</taxon>
        <taxon>Candidatus Cloacimonadaceae</taxon>
        <taxon>Candidatus Cloacimonas</taxon>
    </lineage>
</organism>
<dbReference type="PANTHER" id="PTHR23150">
    <property type="entry name" value="SULFATASE MODIFYING FACTOR 1, 2"/>
    <property type="match status" value="1"/>
</dbReference>
<dbReference type="PANTHER" id="PTHR23150:SF19">
    <property type="entry name" value="FORMYLGLYCINE-GENERATING ENZYME"/>
    <property type="match status" value="1"/>
</dbReference>
<dbReference type="GO" id="GO:0005524">
    <property type="term" value="F:ATP binding"/>
    <property type="evidence" value="ECO:0007669"/>
    <property type="project" value="InterPro"/>
</dbReference>
<dbReference type="Proteomes" id="UP000002019">
    <property type="component" value="Chromosome"/>
</dbReference>
<keyword evidence="5" id="KW-1185">Reference proteome</keyword>
<dbReference type="GO" id="GO:0004672">
    <property type="term" value="F:protein kinase activity"/>
    <property type="evidence" value="ECO:0007669"/>
    <property type="project" value="InterPro"/>
</dbReference>
<dbReference type="SMART" id="SM00220">
    <property type="entry name" value="S_TKc"/>
    <property type="match status" value="1"/>
</dbReference>
<protein>
    <recommendedName>
        <fullName evidence="3">Protein kinase domain-containing protein</fullName>
    </recommendedName>
</protein>
<dbReference type="eggNOG" id="COG0515">
    <property type="taxonomic scope" value="Bacteria"/>
</dbReference>
<dbReference type="AlphaFoldDB" id="B0VGL8"/>
<evidence type="ECO:0000259" key="3">
    <source>
        <dbReference type="SMART" id="SM00220"/>
    </source>
</evidence>
<dbReference type="InterPro" id="IPR011009">
    <property type="entry name" value="Kinase-like_dom_sf"/>
</dbReference>
<dbReference type="SUPFAM" id="SSF56112">
    <property type="entry name" value="Protein kinase-like (PK-like)"/>
    <property type="match status" value="1"/>
</dbReference>
<dbReference type="InterPro" id="IPR016187">
    <property type="entry name" value="CTDL_fold"/>
</dbReference>
<feature type="domain" description="Protein kinase" evidence="3">
    <location>
        <begin position="2"/>
        <end position="218"/>
    </location>
</feature>
<evidence type="ECO:0000256" key="2">
    <source>
        <dbReference type="SAM" id="Phobius"/>
    </source>
</evidence>
<keyword evidence="2" id="KW-0472">Membrane</keyword>
<dbReference type="RefSeq" id="WP_015424315.1">
    <property type="nucleotide sequence ID" value="NC_020449.1"/>
</dbReference>
<dbReference type="InterPro" id="IPR051043">
    <property type="entry name" value="Sulfatase_Mod_Factor_Kinase"/>
</dbReference>
<dbReference type="SUPFAM" id="SSF56436">
    <property type="entry name" value="C-type lectin-like"/>
    <property type="match status" value="1"/>
</dbReference>
<dbReference type="Gene3D" id="1.10.510.10">
    <property type="entry name" value="Transferase(Phosphotransferase) domain 1"/>
    <property type="match status" value="1"/>
</dbReference>
<reference evidence="4 5" key="1">
    <citation type="journal article" date="2008" name="J. Bacteriol.">
        <title>'Candidatus Cloacamonas acidaminovorans': genome sequence reconstruction provides a first glimpse of a new bacterial division.</title>
        <authorList>
            <person name="Pelletier E."/>
            <person name="Kreimeyer A."/>
            <person name="Bocs S."/>
            <person name="Rouy Z."/>
            <person name="Gyapay G."/>
            <person name="Chouari R."/>
            <person name="Riviere D."/>
            <person name="Ganesan A."/>
            <person name="Daegelen P."/>
            <person name="Sghir A."/>
            <person name="Cohen G.N."/>
            <person name="Medigue C."/>
            <person name="Weissenbach J."/>
            <person name="Le Paslier D."/>
        </authorList>
    </citation>
    <scope>NUCLEOTIDE SEQUENCE [LARGE SCALE GENOMIC DNA]</scope>
    <source>
        <strain evidence="5">Evry</strain>
    </source>
</reference>
<feature type="transmembrane region" description="Helical" evidence="2">
    <location>
        <begin position="255"/>
        <end position="281"/>
    </location>
</feature>
<evidence type="ECO:0000313" key="4">
    <source>
        <dbReference type="EMBL" id="CAO80455.1"/>
    </source>
</evidence>
<dbReference type="eggNOG" id="COG1262">
    <property type="taxonomic scope" value="Bacteria"/>
</dbReference>
<dbReference type="STRING" id="459349.CLOAM0568"/>
<evidence type="ECO:0000313" key="5">
    <source>
        <dbReference type="Proteomes" id="UP000002019"/>
    </source>
</evidence>
<dbReference type="Gene3D" id="3.30.200.20">
    <property type="entry name" value="Phosphorylase Kinase, domain 1"/>
    <property type="match status" value="1"/>
</dbReference>
<accession>B0VGL8</accession>
<sequence length="595" mass="67865">MLNKDAEGIKYIVEKEGREFLLKIFYKTSLSNIENIFSLQQRLQELNKLENKHLPKVTEIDPHFDPPYMVVEFIHGISLANLKTHNPEKLTEDFIRLVAIQIVNTAISLHQHQLTLSQLALTNIMINDNDEVIILSSAITWEERDEREEMFSIALVLAQALSQHNFYKTLYSQERLTTQKFEYIYGVSVPLNKILAECLHRNILQRYRSLDDLLNALINLPPVSECEIWTEPEKAIPDNIEDRSKKDIPKTRIELPFWILIALIIVTVVMLLTTNIFSVLFGGKGEKLTYSSWLMPNTESDTVNNSVPIAELPREKPTQTTYGELKTGTPAPREDFRKQPSVPKITTVIPPPTAPKPRPPQNMVFIEASTLGFGRLRENPNPNVSLSSFYINKFEVTQEEWNIYMKPANCSTFGENLPVDNISWFDIAIYCNGRSEAEGLTPAYKIRGVGASRVVTCDFKANGYRLPTEAEWEMAAKASKLYNYSGSDDPDEVSWNRDNSSGKIHTPGTKKPNDFGIYDMTGNVAEWVWDWYDVNYIRSLPTFINPTGPETGTLKVIRGGSVMNGEGRNLNIMWREKGDPNRGYQYVGFRLVRSN</sequence>
<keyword evidence="2" id="KW-1133">Transmembrane helix</keyword>
<evidence type="ECO:0000256" key="1">
    <source>
        <dbReference type="SAM" id="MobiDB-lite"/>
    </source>
</evidence>
<dbReference type="InterPro" id="IPR000719">
    <property type="entry name" value="Prot_kinase_dom"/>
</dbReference>
<dbReference type="Pfam" id="PF03781">
    <property type="entry name" value="FGE-sulfatase"/>
    <property type="match status" value="1"/>
</dbReference>
<dbReference type="InterPro" id="IPR005532">
    <property type="entry name" value="SUMF_dom"/>
</dbReference>
<gene>
    <name evidence="4" type="ordered locus">CLOAM0568</name>
</gene>
<keyword evidence="2" id="KW-0812">Transmembrane</keyword>